<dbReference type="Proteomes" id="UP001589755">
    <property type="component" value="Unassembled WGS sequence"/>
</dbReference>
<keyword evidence="2" id="KW-1185">Reference proteome</keyword>
<reference evidence="1 2" key="1">
    <citation type="submission" date="2024-09" db="EMBL/GenBank/DDBJ databases">
        <authorList>
            <person name="Sun Q."/>
            <person name="Mori K."/>
        </authorList>
    </citation>
    <scope>NUCLEOTIDE SEQUENCE [LARGE SCALE GENOMIC DNA]</scope>
    <source>
        <strain evidence="1 2">CCM 8543</strain>
    </source>
</reference>
<accession>A0ABV6D4U5</accession>
<comment type="caution">
    <text evidence="1">The sequence shown here is derived from an EMBL/GenBank/DDBJ whole genome shotgun (WGS) entry which is preliminary data.</text>
</comment>
<organism evidence="1 2">
    <name type="scientific">Chelativorans intermedius</name>
    <dbReference type="NCBI Taxonomy" id="515947"/>
    <lineage>
        <taxon>Bacteria</taxon>
        <taxon>Pseudomonadati</taxon>
        <taxon>Pseudomonadota</taxon>
        <taxon>Alphaproteobacteria</taxon>
        <taxon>Hyphomicrobiales</taxon>
        <taxon>Phyllobacteriaceae</taxon>
        <taxon>Chelativorans</taxon>
    </lineage>
</organism>
<proteinExistence type="predicted"/>
<evidence type="ECO:0000313" key="1">
    <source>
        <dbReference type="EMBL" id="MFC0207669.1"/>
    </source>
</evidence>
<evidence type="ECO:0000313" key="2">
    <source>
        <dbReference type="Proteomes" id="UP001589755"/>
    </source>
</evidence>
<protein>
    <submittedName>
        <fullName evidence="1">Uncharacterized protein</fullName>
    </submittedName>
</protein>
<dbReference type="EMBL" id="JBHLXD010000005">
    <property type="protein sequence ID" value="MFC0207669.1"/>
    <property type="molecule type" value="Genomic_DNA"/>
</dbReference>
<dbReference type="RefSeq" id="WP_261520871.1">
    <property type="nucleotide sequence ID" value="NZ_JAODNW010000014.1"/>
</dbReference>
<sequence>MHAILSAPAFLSGLTEEQVALARNEAARVVAAQDFEQLQALQNVIAAVEQAGGKIVLRTGELARYRNGTGAHVGRAVKGLKEIR</sequence>
<name>A0ABV6D4U5_9HYPH</name>
<gene>
    <name evidence="1" type="ORF">ACFFJ2_04555</name>
</gene>